<sequence length="71" mass="8464">GKSEIRNPKHEVTKSSKQEIRNPKQYQMPKIEMTKTVSFENLSIRISDLFRILDFDIRILWLCLPNLPKFC</sequence>
<gene>
    <name evidence="2" type="ORF">S12H4_05057</name>
</gene>
<comment type="caution">
    <text evidence="2">The sequence shown here is derived from an EMBL/GenBank/DDBJ whole genome shotgun (WGS) entry which is preliminary data.</text>
</comment>
<feature type="region of interest" description="Disordered" evidence="1">
    <location>
        <begin position="1"/>
        <end position="25"/>
    </location>
</feature>
<protein>
    <submittedName>
        <fullName evidence="2">Uncharacterized protein</fullName>
    </submittedName>
</protein>
<proteinExistence type="predicted"/>
<feature type="non-terminal residue" evidence="2">
    <location>
        <position position="1"/>
    </location>
</feature>
<feature type="compositionally biased region" description="Basic and acidic residues" evidence="1">
    <location>
        <begin position="1"/>
        <end position="22"/>
    </location>
</feature>
<dbReference type="AlphaFoldDB" id="X1Q015"/>
<accession>X1Q015</accession>
<evidence type="ECO:0000313" key="2">
    <source>
        <dbReference type="EMBL" id="GAI61897.1"/>
    </source>
</evidence>
<dbReference type="EMBL" id="BARW01001633">
    <property type="protein sequence ID" value="GAI61897.1"/>
    <property type="molecule type" value="Genomic_DNA"/>
</dbReference>
<evidence type="ECO:0000256" key="1">
    <source>
        <dbReference type="SAM" id="MobiDB-lite"/>
    </source>
</evidence>
<reference evidence="2" key="1">
    <citation type="journal article" date="2014" name="Front. Microbiol.">
        <title>High frequency of phylogenetically diverse reductive dehalogenase-homologous genes in deep subseafloor sedimentary metagenomes.</title>
        <authorList>
            <person name="Kawai M."/>
            <person name="Futagami T."/>
            <person name="Toyoda A."/>
            <person name="Takaki Y."/>
            <person name="Nishi S."/>
            <person name="Hori S."/>
            <person name="Arai W."/>
            <person name="Tsubouchi T."/>
            <person name="Morono Y."/>
            <person name="Uchiyama I."/>
            <person name="Ito T."/>
            <person name="Fujiyama A."/>
            <person name="Inagaki F."/>
            <person name="Takami H."/>
        </authorList>
    </citation>
    <scope>NUCLEOTIDE SEQUENCE</scope>
    <source>
        <strain evidence="2">Expedition CK06-06</strain>
    </source>
</reference>
<name>X1Q015_9ZZZZ</name>
<organism evidence="2">
    <name type="scientific">marine sediment metagenome</name>
    <dbReference type="NCBI Taxonomy" id="412755"/>
    <lineage>
        <taxon>unclassified sequences</taxon>
        <taxon>metagenomes</taxon>
        <taxon>ecological metagenomes</taxon>
    </lineage>
</organism>